<organism evidence="1">
    <name type="scientific">Podoviridae sp. ctack17</name>
    <dbReference type="NCBI Taxonomy" id="2825260"/>
    <lineage>
        <taxon>Viruses</taxon>
        <taxon>Duplodnaviria</taxon>
        <taxon>Heunggongvirae</taxon>
        <taxon>Uroviricota</taxon>
        <taxon>Caudoviricetes</taxon>
    </lineage>
</organism>
<sequence length="86" mass="10300">MSESRVYRAIITMEELGELSQALSKYIRYMISDDTLRKDRIEIQEMVMEEIADVEICLNKFKKLMCIDESDLDIIKHYKEKRLNHV</sequence>
<accession>A0A8S5Q0J7</accession>
<proteinExistence type="predicted"/>
<evidence type="ECO:0000313" key="1">
    <source>
        <dbReference type="EMBL" id="DAE12044.1"/>
    </source>
</evidence>
<reference evidence="1" key="1">
    <citation type="journal article" date="2021" name="Proc. Natl. Acad. Sci. U.S.A.">
        <title>A Catalog of Tens of Thousands of Viruses from Human Metagenomes Reveals Hidden Associations with Chronic Diseases.</title>
        <authorList>
            <person name="Tisza M.J."/>
            <person name="Buck C.B."/>
        </authorList>
    </citation>
    <scope>NUCLEOTIDE SEQUENCE</scope>
    <source>
        <strain evidence="1">Ctack17</strain>
    </source>
</reference>
<dbReference type="Gene3D" id="1.10.287.1080">
    <property type="entry name" value="MazG-like"/>
    <property type="match status" value="1"/>
</dbReference>
<dbReference type="EMBL" id="BK015542">
    <property type="protein sequence ID" value="DAE12044.1"/>
    <property type="molecule type" value="Genomic_DNA"/>
</dbReference>
<name>A0A8S5Q0J7_9CAUD</name>
<protein>
    <submittedName>
        <fullName evidence="1">NTP-PPase-like protein</fullName>
    </submittedName>
</protein>